<keyword evidence="1" id="KW-0472">Membrane</keyword>
<evidence type="ECO:0000313" key="2">
    <source>
        <dbReference type="EMBL" id="SFR34667.1"/>
    </source>
</evidence>
<dbReference type="AlphaFoldDB" id="A0A1I6FXV8"/>
<dbReference type="EMBL" id="FOYO01000001">
    <property type="protein sequence ID" value="SFR34667.1"/>
    <property type="molecule type" value="Genomic_DNA"/>
</dbReference>
<feature type="transmembrane region" description="Helical" evidence="1">
    <location>
        <begin position="65"/>
        <end position="89"/>
    </location>
</feature>
<organism evidence="2 3">
    <name type="scientific">Litoreibacter janthinus</name>
    <dbReference type="NCBI Taxonomy" id="670154"/>
    <lineage>
        <taxon>Bacteria</taxon>
        <taxon>Pseudomonadati</taxon>
        <taxon>Pseudomonadota</taxon>
        <taxon>Alphaproteobacteria</taxon>
        <taxon>Rhodobacterales</taxon>
        <taxon>Roseobacteraceae</taxon>
        <taxon>Litoreibacter</taxon>
    </lineage>
</organism>
<sequence>MRNAIDIFSYGLKHLFGNFGAALRLTALIWILASLLIYALGAALIGAPIGAMAIRPDAEGQLPELSATFTMLSLVINLVAVGWVAMLWSRFCLGADTPPGVLPMLKGMPFGGFFLTLILVLATVGAAGFAMSLLGSLALPYMPFLIGVFLYPLFGACLMIWLSLRIGAALPASAAGQVMSLTQAWSGSRDKGIWMLAVFAMIFVTVLTIPSVMLSGLLIPGNIANVVVSWIIVLVGTGWLVAIFRLIPPAPR</sequence>
<protein>
    <submittedName>
        <fullName evidence="2">Uncharacterized protein</fullName>
    </submittedName>
</protein>
<feature type="transmembrane region" description="Helical" evidence="1">
    <location>
        <begin position="21"/>
        <end position="45"/>
    </location>
</feature>
<feature type="transmembrane region" description="Helical" evidence="1">
    <location>
        <begin position="141"/>
        <end position="164"/>
    </location>
</feature>
<accession>A0A1I6FXV8</accession>
<evidence type="ECO:0000256" key="1">
    <source>
        <dbReference type="SAM" id="Phobius"/>
    </source>
</evidence>
<dbReference type="STRING" id="670154.SAMN04488002_0516"/>
<name>A0A1I6FXV8_9RHOB</name>
<reference evidence="3" key="1">
    <citation type="submission" date="2016-10" db="EMBL/GenBank/DDBJ databases">
        <authorList>
            <person name="Varghese N."/>
            <person name="Submissions S."/>
        </authorList>
    </citation>
    <scope>NUCLEOTIDE SEQUENCE [LARGE SCALE GENOMIC DNA]</scope>
    <source>
        <strain evidence="3">DSM 26921</strain>
    </source>
</reference>
<proteinExistence type="predicted"/>
<dbReference type="Proteomes" id="UP000199658">
    <property type="component" value="Unassembled WGS sequence"/>
</dbReference>
<keyword evidence="1" id="KW-1133">Transmembrane helix</keyword>
<keyword evidence="3" id="KW-1185">Reference proteome</keyword>
<evidence type="ECO:0000313" key="3">
    <source>
        <dbReference type="Proteomes" id="UP000199658"/>
    </source>
</evidence>
<dbReference type="OrthoDB" id="7823532at2"/>
<feature type="transmembrane region" description="Helical" evidence="1">
    <location>
        <begin position="193"/>
        <end position="217"/>
    </location>
</feature>
<gene>
    <name evidence="2" type="ORF">SAMN04488002_0516</name>
</gene>
<dbReference type="RefSeq" id="WP_090212120.1">
    <property type="nucleotide sequence ID" value="NZ_FOYO01000001.1"/>
</dbReference>
<feature type="transmembrane region" description="Helical" evidence="1">
    <location>
        <begin position="110"/>
        <end position="135"/>
    </location>
</feature>
<feature type="transmembrane region" description="Helical" evidence="1">
    <location>
        <begin position="223"/>
        <end position="247"/>
    </location>
</feature>
<keyword evidence="1" id="KW-0812">Transmembrane</keyword>